<protein>
    <recommendedName>
        <fullName evidence="4">WD40 repeat domain-containing protein</fullName>
    </recommendedName>
</protein>
<dbReference type="PROSITE" id="PS51257">
    <property type="entry name" value="PROKAR_LIPOPROTEIN"/>
    <property type="match status" value="1"/>
</dbReference>
<name>A0A2R5ELB9_9BACL</name>
<organism evidence="2 3">
    <name type="scientific">Paenibacillus agaridevorans</name>
    <dbReference type="NCBI Taxonomy" id="171404"/>
    <lineage>
        <taxon>Bacteria</taxon>
        <taxon>Bacillati</taxon>
        <taxon>Bacillota</taxon>
        <taxon>Bacilli</taxon>
        <taxon>Bacillales</taxon>
        <taxon>Paenibacillaceae</taxon>
        <taxon>Paenibacillus</taxon>
    </lineage>
</organism>
<gene>
    <name evidence="2" type="ORF">PAT3040_01437</name>
</gene>
<reference evidence="2 3" key="1">
    <citation type="submission" date="2017-08" db="EMBL/GenBank/DDBJ databases">
        <title>Substantial Increase in Enzyme Production by Combined Drug-Resistance Mutations in Paenibacillus agaridevorans.</title>
        <authorList>
            <person name="Tanaka Y."/>
            <person name="Funane K."/>
            <person name="Hosaka T."/>
            <person name="Shiwa Y."/>
            <person name="Fujita N."/>
            <person name="Miyazaki T."/>
            <person name="Yoshikawa H."/>
            <person name="Murakami K."/>
            <person name="Kasahara K."/>
            <person name="Inaoka T."/>
            <person name="Hiraga Y."/>
            <person name="Ochi K."/>
        </authorList>
    </citation>
    <scope>NUCLEOTIDE SEQUENCE [LARGE SCALE GENOMIC DNA]</scope>
    <source>
        <strain evidence="2 3">T-3040</strain>
    </source>
</reference>
<dbReference type="AlphaFoldDB" id="A0A2R5ELB9"/>
<feature type="chain" id="PRO_5015336046" description="WD40 repeat domain-containing protein" evidence="1">
    <location>
        <begin position="29"/>
        <end position="391"/>
    </location>
</feature>
<dbReference type="SUPFAM" id="SSF50993">
    <property type="entry name" value="Peptidase/esterase 'gauge' domain"/>
    <property type="match status" value="1"/>
</dbReference>
<evidence type="ECO:0000313" key="2">
    <source>
        <dbReference type="EMBL" id="GBG06895.1"/>
    </source>
</evidence>
<feature type="signal peptide" evidence="1">
    <location>
        <begin position="1"/>
        <end position="28"/>
    </location>
</feature>
<evidence type="ECO:0008006" key="4">
    <source>
        <dbReference type="Google" id="ProtNLM"/>
    </source>
</evidence>
<evidence type="ECO:0000256" key="1">
    <source>
        <dbReference type="SAM" id="SignalP"/>
    </source>
</evidence>
<dbReference type="Gene3D" id="2.130.10.10">
    <property type="entry name" value="YVTN repeat-like/Quinoprotein amine dehydrogenase"/>
    <property type="match status" value="1"/>
</dbReference>
<dbReference type="EMBL" id="BDQX01000063">
    <property type="protein sequence ID" value="GBG06895.1"/>
    <property type="molecule type" value="Genomic_DNA"/>
</dbReference>
<comment type="caution">
    <text evidence="2">The sequence shown here is derived from an EMBL/GenBank/DDBJ whole genome shotgun (WGS) entry which is preliminary data.</text>
</comment>
<sequence length="391" mass="43226">MKRKWNWSITGAACLLAVLMPLALSACAGTLKTETIIIPDGAEETPAAIGGDAFEIDALYRLPNGDAKYAGLFQWIGNDELIRVTWGFKGDIIVDKYKTPFEKAERVREMDGYLLDIGNMSTDGRYLIGYSYSEDAGQESALTLVSLESGEEKEVSSLRTVLRMGSRSITWSGDSAYFSFFTFTEQGELGIGAYHMESGSIKTYRMPEPSEIAFYYSVKLSEDGKSAIVIKEEKGKPQFFVLGKLEEGEFIPQYEHTMHQNGSVDWIDQDRVAFTGSDGTLFAYDLRNDGYAVLLDQVGNFALSQDRSFIAYSTPDATVEVAKLQGNNLLHKTTVYRGIVADGLTWSPDGGSLLIQGRKPYDDAAALQPVAKEAEAVDDYSFQQIVIDFRS</sequence>
<evidence type="ECO:0000313" key="3">
    <source>
        <dbReference type="Proteomes" id="UP000245202"/>
    </source>
</evidence>
<accession>A0A2R5ELB9</accession>
<dbReference type="Proteomes" id="UP000245202">
    <property type="component" value="Unassembled WGS sequence"/>
</dbReference>
<proteinExistence type="predicted"/>
<dbReference type="RefSeq" id="WP_108992051.1">
    <property type="nucleotide sequence ID" value="NZ_BDQX01000063.1"/>
</dbReference>
<dbReference type="InterPro" id="IPR015943">
    <property type="entry name" value="WD40/YVTN_repeat-like_dom_sf"/>
</dbReference>
<keyword evidence="1" id="KW-0732">Signal</keyword>
<keyword evidence="3" id="KW-1185">Reference proteome</keyword>